<keyword evidence="2" id="KW-1185">Reference proteome</keyword>
<protein>
    <submittedName>
        <fullName evidence="1">Uncharacterized protein</fullName>
    </submittedName>
</protein>
<dbReference type="OrthoDB" id="2018182at2"/>
<dbReference type="RefSeq" id="WP_114915742.1">
    <property type="nucleotide sequence ID" value="NZ_CP024848.1"/>
</dbReference>
<accession>A0A345PEL7</accession>
<sequence length="308" mass="36290">MKEDILLFILDILGEIDEKVNIVNSIEDIKKELEVHGVSLNKISHEVEGLQSYRKRIEEKIDYIGKQLTNFLVSFDELKTETRGLEEKVKLMNFKLERIEKQITDEELEDYYLLSQSNYDNWDMLDNLTQKFIPMAEYLFSKLQKLNGADFSPVILELCRAIENEFLLKVFKRYTLDLLDRQRRSIHRFLVLDSGNKNTMIFAKAIKKASKTRKPEYTLGQMNTILSLLKKEDVVSKSRLLQDFEEYISREYDSVNLLSTSYMAKISQIVNEFRNPSAHPEYMDFDKALECKDIMPERIDYLLDCLMA</sequence>
<evidence type="ECO:0000313" key="1">
    <source>
        <dbReference type="EMBL" id="AXI08447.1"/>
    </source>
</evidence>
<dbReference type="KEGG" id="ocn:CUC15_05730"/>
<reference evidence="2" key="1">
    <citation type="submission" date="2017-11" db="EMBL/GenBank/DDBJ databases">
        <authorList>
            <person name="Zhu W."/>
        </authorList>
    </citation>
    <scope>NUCLEOTIDE SEQUENCE [LARGE SCALE GENOMIC DNA]</scope>
    <source>
        <strain evidence="2">160</strain>
    </source>
</reference>
<gene>
    <name evidence="1" type="ORF">CUC15_05730</name>
</gene>
<dbReference type="Proteomes" id="UP000253908">
    <property type="component" value="Chromosome"/>
</dbReference>
<organism evidence="1 2">
    <name type="scientific">Oceanobacillus zhaokaii</name>
    <dbReference type="NCBI Taxonomy" id="2052660"/>
    <lineage>
        <taxon>Bacteria</taxon>
        <taxon>Bacillati</taxon>
        <taxon>Bacillota</taxon>
        <taxon>Bacilli</taxon>
        <taxon>Bacillales</taxon>
        <taxon>Bacillaceae</taxon>
        <taxon>Oceanobacillus</taxon>
    </lineage>
</organism>
<name>A0A345PEL7_9BACI</name>
<evidence type="ECO:0000313" key="2">
    <source>
        <dbReference type="Proteomes" id="UP000253908"/>
    </source>
</evidence>
<dbReference type="EMBL" id="CP024848">
    <property type="protein sequence ID" value="AXI08447.1"/>
    <property type="molecule type" value="Genomic_DNA"/>
</dbReference>
<dbReference type="AlphaFoldDB" id="A0A345PEL7"/>
<proteinExistence type="predicted"/>